<dbReference type="InterPro" id="IPR050229">
    <property type="entry name" value="GlpE_sulfurtransferase"/>
</dbReference>
<dbReference type="Gene3D" id="3.40.250.10">
    <property type="entry name" value="Rhodanese-like domain"/>
    <property type="match status" value="1"/>
</dbReference>
<gene>
    <name evidence="3" type="ORF">G7087_02730</name>
</gene>
<dbReference type="PANTHER" id="PTHR43031">
    <property type="entry name" value="FAD-DEPENDENT OXIDOREDUCTASE"/>
    <property type="match status" value="1"/>
</dbReference>
<dbReference type="SMART" id="SM00450">
    <property type="entry name" value="RHOD"/>
    <property type="match status" value="1"/>
</dbReference>
<feature type="domain" description="Rhodanese" evidence="2">
    <location>
        <begin position="45"/>
        <end position="135"/>
    </location>
</feature>
<dbReference type="PROSITE" id="PS50206">
    <property type="entry name" value="RHODANESE_3"/>
    <property type="match status" value="1"/>
</dbReference>
<dbReference type="Proteomes" id="UP000802098">
    <property type="component" value="Unassembled WGS sequence"/>
</dbReference>
<dbReference type="EMBL" id="JAAOCD010000001">
    <property type="protein sequence ID" value="NHK97281.1"/>
    <property type="molecule type" value="Genomic_DNA"/>
</dbReference>
<proteinExistence type="predicted"/>
<dbReference type="PANTHER" id="PTHR43031:SF1">
    <property type="entry name" value="PYRIDINE NUCLEOTIDE-DISULPHIDE OXIDOREDUCTASE"/>
    <property type="match status" value="1"/>
</dbReference>
<dbReference type="InterPro" id="IPR006311">
    <property type="entry name" value="TAT_signal"/>
</dbReference>
<dbReference type="InterPro" id="IPR001763">
    <property type="entry name" value="Rhodanese-like_dom"/>
</dbReference>
<dbReference type="Pfam" id="PF00581">
    <property type="entry name" value="Rhodanese"/>
    <property type="match status" value="1"/>
</dbReference>
<dbReference type="PROSITE" id="PS51318">
    <property type="entry name" value="TAT"/>
    <property type="match status" value="1"/>
</dbReference>
<protein>
    <submittedName>
        <fullName evidence="3">Rhodanese-like domain-containing protein</fullName>
    </submittedName>
</protein>
<sequence>MNQPSAPARRRLLAVAGSAVLAGLAAPGHAADEALPLEAARDALARRSAIVIDIREPEEHARGVAPGMRLLPMSQIGQRLAEIPRDPSQPVLLVCNTQNRSRATARALRERGWTNVHYVAGGMSEWARRGWPLVAPR</sequence>
<keyword evidence="1" id="KW-0732">Signal</keyword>
<accession>A0ABX0HQC7</accession>
<keyword evidence="4" id="KW-1185">Reference proteome</keyword>
<evidence type="ECO:0000313" key="3">
    <source>
        <dbReference type="EMBL" id="NHK97281.1"/>
    </source>
</evidence>
<evidence type="ECO:0000313" key="4">
    <source>
        <dbReference type="Proteomes" id="UP000802098"/>
    </source>
</evidence>
<dbReference type="InterPro" id="IPR036873">
    <property type="entry name" value="Rhodanese-like_dom_sf"/>
</dbReference>
<dbReference type="CDD" id="cd00158">
    <property type="entry name" value="RHOD"/>
    <property type="match status" value="1"/>
</dbReference>
<reference evidence="3 4" key="1">
    <citation type="submission" date="2020-03" db="EMBL/GenBank/DDBJ databases">
        <title>Rubrivivax benzoatilyticus JA2 (sequenced after 10 years sub-culturing).</title>
        <authorList>
            <person name="Gupta D."/>
            <person name="Chintalapati S."/>
            <person name="Chintalapati V.R."/>
        </authorList>
    </citation>
    <scope>NUCLEOTIDE SEQUENCE [LARGE SCALE GENOMIC DNA]</scope>
    <source>
        <strain evidence="3 4">JA2-Mal</strain>
    </source>
</reference>
<organism evidence="3 4">
    <name type="scientific">Rubrivivax benzoatilyticus</name>
    <dbReference type="NCBI Taxonomy" id="316997"/>
    <lineage>
        <taxon>Bacteria</taxon>
        <taxon>Pseudomonadati</taxon>
        <taxon>Pseudomonadota</taxon>
        <taxon>Betaproteobacteria</taxon>
        <taxon>Burkholderiales</taxon>
        <taxon>Sphaerotilaceae</taxon>
        <taxon>Rubrivivax</taxon>
    </lineage>
</organism>
<dbReference type="RefSeq" id="WP_009855372.1">
    <property type="nucleotide sequence ID" value="NZ_JAAOCD010000001.1"/>
</dbReference>
<feature type="signal peptide" evidence="1">
    <location>
        <begin position="1"/>
        <end position="30"/>
    </location>
</feature>
<feature type="chain" id="PRO_5045460561" evidence="1">
    <location>
        <begin position="31"/>
        <end position="137"/>
    </location>
</feature>
<evidence type="ECO:0000256" key="1">
    <source>
        <dbReference type="SAM" id="SignalP"/>
    </source>
</evidence>
<dbReference type="SUPFAM" id="SSF52821">
    <property type="entry name" value="Rhodanese/Cell cycle control phosphatase"/>
    <property type="match status" value="1"/>
</dbReference>
<comment type="caution">
    <text evidence="3">The sequence shown here is derived from an EMBL/GenBank/DDBJ whole genome shotgun (WGS) entry which is preliminary data.</text>
</comment>
<evidence type="ECO:0000259" key="2">
    <source>
        <dbReference type="PROSITE" id="PS50206"/>
    </source>
</evidence>
<name>A0ABX0HQC7_9BURK</name>